<dbReference type="EnsemblBacteria" id="ACK42762">
    <property type="protein sequence ID" value="ACK42762"/>
    <property type="gene ID" value="Dtur_1488"/>
</dbReference>
<dbReference type="InParanoid" id="B8E125"/>
<dbReference type="Gene3D" id="1.10.3210.10">
    <property type="entry name" value="Hypothetical protein af1432"/>
    <property type="match status" value="1"/>
</dbReference>
<dbReference type="PANTHER" id="PTHR38659:SF1">
    <property type="entry name" value="METAL DEPENDENT PHOSPHOHYDROLASE"/>
    <property type="match status" value="1"/>
</dbReference>
<dbReference type="OrthoDB" id="9801160at2"/>
<protein>
    <submittedName>
        <fullName evidence="2">Metal dependent phosphohydrolase</fullName>
    </submittedName>
</protein>
<name>B8E125_DICTD</name>
<dbReference type="SUPFAM" id="SSF109604">
    <property type="entry name" value="HD-domain/PDEase-like"/>
    <property type="match status" value="1"/>
</dbReference>
<dbReference type="Proteomes" id="UP000007719">
    <property type="component" value="Chromosome"/>
</dbReference>
<dbReference type="InterPro" id="IPR006675">
    <property type="entry name" value="HDIG_dom"/>
</dbReference>
<dbReference type="HOGENOM" id="CLU_090635_1_0_0"/>
<proteinExistence type="predicted"/>
<evidence type="ECO:0000313" key="3">
    <source>
        <dbReference type="Proteomes" id="UP000007719"/>
    </source>
</evidence>
<dbReference type="EMBL" id="CP001251">
    <property type="protein sequence ID" value="ACK42762.1"/>
    <property type="molecule type" value="Genomic_DNA"/>
</dbReference>
<dbReference type="PANTHER" id="PTHR38659">
    <property type="entry name" value="METAL-DEPENDENT PHOSPHOHYDROLASE"/>
    <property type="match status" value="1"/>
</dbReference>
<dbReference type="KEGG" id="dtu:Dtur_1488"/>
<organism evidence="2 3">
    <name type="scientific">Dictyoglomus turgidum (strain DSM 6724 / Z-1310)</name>
    <dbReference type="NCBI Taxonomy" id="515635"/>
    <lineage>
        <taxon>Bacteria</taxon>
        <taxon>Pseudomonadati</taxon>
        <taxon>Dictyoglomota</taxon>
        <taxon>Dictyoglomia</taxon>
        <taxon>Dictyoglomales</taxon>
        <taxon>Dictyoglomaceae</taxon>
        <taxon>Dictyoglomus</taxon>
    </lineage>
</organism>
<dbReference type="Pfam" id="PF01966">
    <property type="entry name" value="HD"/>
    <property type="match status" value="1"/>
</dbReference>
<feature type="domain" description="HD/PDEase" evidence="1">
    <location>
        <begin position="15"/>
        <end position="123"/>
    </location>
</feature>
<dbReference type="SMART" id="SM00471">
    <property type="entry name" value="HDc"/>
    <property type="match status" value="1"/>
</dbReference>
<reference evidence="3" key="1">
    <citation type="journal article" date="2016" name="Front. Microbiol.">
        <title>The complete genome sequence of hyperthermophile Dictyoglomus turgidum DSM 6724 reveals a specialized carbohydrate fermentor.</title>
        <authorList>
            <person name="Brumm P.J."/>
            <person name="Gowda K."/>
            <person name="Robb F.T."/>
            <person name="Mead D.A."/>
        </authorList>
    </citation>
    <scope>NUCLEOTIDE SEQUENCE [LARGE SCALE GENOMIC DNA]</scope>
    <source>
        <strain evidence="3">DSM 6724 / Z-1310</strain>
    </source>
</reference>
<dbReference type="InterPro" id="IPR006674">
    <property type="entry name" value="HD_domain"/>
</dbReference>
<evidence type="ECO:0000313" key="2">
    <source>
        <dbReference type="EMBL" id="ACK42762.1"/>
    </source>
</evidence>
<evidence type="ECO:0000259" key="1">
    <source>
        <dbReference type="SMART" id="SM00471"/>
    </source>
</evidence>
<sequence length="183" mass="20726">MNRDEALDKVKKYVKNKNLIKHMLATEAIMRALAKRFNEDEEKWGLTGLLHDIDYEITEKEPEKHSLLAEELLKDENLSKDVIDAIKAHNEIHNLPRETLLAKALYAVDPLTGLIVAAALIHPEKKLAPLDVNFILNRFKEKSFARGANRDQIKTCEDLGLSLEEFIAIGLEAMKSISDELGL</sequence>
<dbReference type="RefSeq" id="WP_012583840.1">
    <property type="nucleotide sequence ID" value="NC_011661.1"/>
</dbReference>
<gene>
    <name evidence="2" type="ordered locus">Dtur_1488</name>
</gene>
<accession>B8E125</accession>
<dbReference type="NCBIfam" id="TIGR00277">
    <property type="entry name" value="HDIG"/>
    <property type="match status" value="1"/>
</dbReference>
<dbReference type="STRING" id="515635.Dtur_1488"/>
<keyword evidence="3" id="KW-1185">Reference proteome</keyword>
<dbReference type="eggNOG" id="COG2316">
    <property type="taxonomic scope" value="Bacteria"/>
</dbReference>
<dbReference type="AlphaFoldDB" id="B8E125"/>
<dbReference type="InterPro" id="IPR003607">
    <property type="entry name" value="HD/PDEase_dom"/>
</dbReference>